<evidence type="ECO:0000256" key="3">
    <source>
        <dbReference type="ARBA" id="ARBA00023121"/>
    </source>
</evidence>
<dbReference type="Pfam" id="PF00169">
    <property type="entry name" value="PH"/>
    <property type="match status" value="1"/>
</dbReference>
<dbReference type="Proteomes" id="UP000218231">
    <property type="component" value="Unassembled WGS sequence"/>
</dbReference>
<evidence type="ECO:0000256" key="4">
    <source>
        <dbReference type="RuleBase" id="RU003844"/>
    </source>
</evidence>
<feature type="domain" description="PH" evidence="7">
    <location>
        <begin position="1"/>
        <end position="94"/>
    </location>
</feature>
<dbReference type="PANTHER" id="PTHR10972:SF200">
    <property type="entry name" value="OXYSTEROL-BINDING PROTEIN-RELATED PROTEIN 9"/>
    <property type="match status" value="1"/>
</dbReference>
<dbReference type="InterPro" id="IPR037239">
    <property type="entry name" value="OSBP_sf"/>
</dbReference>
<dbReference type="InterPro" id="IPR011993">
    <property type="entry name" value="PH-like_dom_sf"/>
</dbReference>
<dbReference type="FunFam" id="2.30.29.30:FF:000089">
    <property type="entry name" value="Oxysterol-binding protein"/>
    <property type="match status" value="1"/>
</dbReference>
<evidence type="ECO:0000259" key="7">
    <source>
        <dbReference type="PROSITE" id="PS50003"/>
    </source>
</evidence>
<dbReference type="PROSITE" id="PS50003">
    <property type="entry name" value="PH_DOMAIN"/>
    <property type="match status" value="1"/>
</dbReference>
<dbReference type="Gene3D" id="3.30.70.3490">
    <property type="match status" value="1"/>
</dbReference>
<keyword evidence="9" id="KW-1185">Reference proteome</keyword>
<dbReference type="PROSITE" id="PS01013">
    <property type="entry name" value="OSBP"/>
    <property type="match status" value="1"/>
</dbReference>
<evidence type="ECO:0000256" key="5">
    <source>
        <dbReference type="RuleBase" id="RU003845"/>
    </source>
</evidence>
<dbReference type="FunFam" id="3.30.70.3490:FF:000001">
    <property type="entry name" value="Oxysterol-binding protein"/>
    <property type="match status" value="1"/>
</dbReference>
<dbReference type="FunFam" id="2.40.160.120:FF:000014">
    <property type="entry name" value="Oxysterol-binding protein"/>
    <property type="match status" value="1"/>
</dbReference>
<accession>A0A2A2LJI5</accession>
<dbReference type="SMART" id="SM00233">
    <property type="entry name" value="PH"/>
    <property type="match status" value="1"/>
</dbReference>
<dbReference type="InterPro" id="IPR001849">
    <property type="entry name" value="PH_domain"/>
</dbReference>
<dbReference type="EMBL" id="LIAE01006695">
    <property type="protein sequence ID" value="PAV86208.1"/>
    <property type="molecule type" value="Genomic_DNA"/>
</dbReference>
<dbReference type="Gene3D" id="2.40.160.120">
    <property type="match status" value="1"/>
</dbReference>
<dbReference type="OrthoDB" id="14833at2759"/>
<dbReference type="SUPFAM" id="SSF50729">
    <property type="entry name" value="PH domain-like"/>
    <property type="match status" value="1"/>
</dbReference>
<protein>
    <recommendedName>
        <fullName evidence="5">Oxysterol-binding protein</fullName>
    </recommendedName>
</protein>
<dbReference type="InterPro" id="IPR018494">
    <property type="entry name" value="Oxysterol-bd_CS"/>
</dbReference>
<dbReference type="Gene3D" id="2.30.29.30">
    <property type="entry name" value="Pleckstrin-homology domain (PH domain)/Phosphotyrosine-binding domain (PTB)"/>
    <property type="match status" value="1"/>
</dbReference>
<evidence type="ECO:0000313" key="9">
    <source>
        <dbReference type="Proteomes" id="UP000218231"/>
    </source>
</evidence>
<comment type="caution">
    <text evidence="8">The sequence shown here is derived from an EMBL/GenBank/DDBJ whole genome shotgun (WGS) entry which is preliminary data.</text>
</comment>
<proteinExistence type="inferred from homology"/>
<feature type="region of interest" description="Disordered" evidence="6">
    <location>
        <begin position="191"/>
        <end position="239"/>
    </location>
</feature>
<dbReference type="PANTHER" id="PTHR10972">
    <property type="entry name" value="OXYSTEROL-BINDING PROTEIN-RELATED"/>
    <property type="match status" value="1"/>
</dbReference>
<reference evidence="8 9" key="1">
    <citation type="journal article" date="2017" name="Curr. Biol.">
        <title>Genome architecture and evolution of a unichromosomal asexual nematode.</title>
        <authorList>
            <person name="Fradin H."/>
            <person name="Zegar C."/>
            <person name="Gutwein M."/>
            <person name="Lucas J."/>
            <person name="Kovtun M."/>
            <person name="Corcoran D."/>
            <person name="Baugh L.R."/>
            <person name="Kiontke K."/>
            <person name="Gunsalus K."/>
            <person name="Fitch D.H."/>
            <person name="Piano F."/>
        </authorList>
    </citation>
    <scope>NUCLEOTIDE SEQUENCE [LARGE SCALE GENOMIC DNA]</scope>
    <source>
        <strain evidence="8">PF1309</strain>
    </source>
</reference>
<evidence type="ECO:0000313" key="8">
    <source>
        <dbReference type="EMBL" id="PAV86208.1"/>
    </source>
</evidence>
<evidence type="ECO:0000256" key="2">
    <source>
        <dbReference type="ARBA" id="ARBA00023055"/>
    </source>
</evidence>
<dbReference type="FunFam" id="1.10.287.2720:FF:000001">
    <property type="entry name" value="Oxysterol-binding OBPalpha"/>
    <property type="match status" value="1"/>
</dbReference>
<dbReference type="AlphaFoldDB" id="A0A2A2LJI5"/>
<dbReference type="SUPFAM" id="SSF144000">
    <property type="entry name" value="Oxysterol-binding protein-like"/>
    <property type="match status" value="1"/>
</dbReference>
<dbReference type="GO" id="GO:0016020">
    <property type="term" value="C:membrane"/>
    <property type="evidence" value="ECO:0007669"/>
    <property type="project" value="TreeGrafter"/>
</dbReference>
<comment type="similarity">
    <text evidence="4">Belongs to the OSBP family.</text>
</comment>
<dbReference type="GO" id="GO:0005794">
    <property type="term" value="C:Golgi apparatus"/>
    <property type="evidence" value="ECO:0007669"/>
    <property type="project" value="TreeGrafter"/>
</dbReference>
<gene>
    <name evidence="8" type="ORF">WR25_26765</name>
</gene>
<keyword evidence="3" id="KW-0446">Lipid-binding</keyword>
<dbReference type="Gene3D" id="1.10.287.2720">
    <property type="match status" value="1"/>
</dbReference>
<sequence length="711" mass="80039">MMEGPLSKWTNMMHGWQYRWFKLDEGVLLYYTSREKMLKGQQRGCIRLSGAVVGIDGENNSLFTITVDGKVFHLQGRDENERNTWVRSLETVIRECSGYKKFKGKENVIDSLKQRITEADQHLSNIIQQVKNLECLRESVSGKDRKNIDELLASSNNLMDTVKHAIILLQMARNKVEVPATDLAQIRLSTTNMSQQQSDDKSSLNVASSAHSVGDPSNLSSSNQATVHNSPGSVPQLDPTTLETMQISSASAIGKRHPIISYSSSDDEDYYDAEEIVDLDTIPNNEIEGESTPNAPRYAMSPNAAGVSPSDETTFDFGDSHENFDEIYDNAEEHDLGNVQQEHGSVLMHLLSQVSIGMDLTKVTLPTFILERRSLLEMYADFFAHPDLFVGTIKCETPEERFVSVVRYYLNAFYAARKSGVAKKPYNPILGETFRCRYNVPGVKPSGKKTTTGPFPGSDENQLTFVAEQVSHHPPVSAFYAEHPAARISFNAHIYTKSSFLGLSIGVTNIGVGTVTLHDFGESYDVTFPNGYGRSIMSTPWVELGGKVNISCEKTGYSADIEFLTKPFFGGKPHRIQGSLYREGQKKPFLTIRGEWNGVMFAKDEAGNETVFIDVKAKKEMKKECVHVMQQGERESRRLWRHVTAALLRNRIDMATTSKRMIEQRQRAEAKSRLEKAEKWKTIYFHNHSDRWWYDDPLTNRLSTASSSVNK</sequence>
<dbReference type="GO" id="GO:0005829">
    <property type="term" value="C:cytosol"/>
    <property type="evidence" value="ECO:0007669"/>
    <property type="project" value="TreeGrafter"/>
</dbReference>
<dbReference type="Pfam" id="PF01237">
    <property type="entry name" value="Oxysterol_BP"/>
    <property type="match status" value="1"/>
</dbReference>
<dbReference type="CDD" id="cd13290">
    <property type="entry name" value="PH_ORP9"/>
    <property type="match status" value="1"/>
</dbReference>
<keyword evidence="2 5" id="KW-0445">Lipid transport</keyword>
<name>A0A2A2LJI5_9BILA</name>
<dbReference type="GO" id="GO:0032934">
    <property type="term" value="F:sterol binding"/>
    <property type="evidence" value="ECO:0007669"/>
    <property type="project" value="TreeGrafter"/>
</dbReference>
<organism evidence="8 9">
    <name type="scientific">Diploscapter pachys</name>
    <dbReference type="NCBI Taxonomy" id="2018661"/>
    <lineage>
        <taxon>Eukaryota</taxon>
        <taxon>Metazoa</taxon>
        <taxon>Ecdysozoa</taxon>
        <taxon>Nematoda</taxon>
        <taxon>Chromadorea</taxon>
        <taxon>Rhabditida</taxon>
        <taxon>Rhabditina</taxon>
        <taxon>Rhabditomorpha</taxon>
        <taxon>Rhabditoidea</taxon>
        <taxon>Rhabditidae</taxon>
        <taxon>Diploscapter</taxon>
    </lineage>
</organism>
<evidence type="ECO:0000256" key="6">
    <source>
        <dbReference type="SAM" id="MobiDB-lite"/>
    </source>
</evidence>
<dbReference type="InterPro" id="IPR000648">
    <property type="entry name" value="Oxysterol-bd"/>
</dbReference>
<keyword evidence="1 5" id="KW-0813">Transport</keyword>
<dbReference type="GO" id="GO:0006869">
    <property type="term" value="P:lipid transport"/>
    <property type="evidence" value="ECO:0007669"/>
    <property type="project" value="UniProtKB-KW"/>
</dbReference>
<evidence type="ECO:0000256" key="1">
    <source>
        <dbReference type="ARBA" id="ARBA00022448"/>
    </source>
</evidence>
<dbReference type="STRING" id="2018661.A0A2A2LJI5"/>